<dbReference type="KEGG" id="upv:EJN92_02890"/>
<proteinExistence type="inferred from homology"/>
<keyword evidence="6 10" id="KW-0812">Transmembrane</keyword>
<evidence type="ECO:0000256" key="1">
    <source>
        <dbReference type="ARBA" id="ARBA00002254"/>
    </source>
</evidence>
<feature type="transmembrane region" description="Helical" evidence="10">
    <location>
        <begin position="83"/>
        <end position="101"/>
    </location>
</feature>
<dbReference type="GO" id="GO:0006935">
    <property type="term" value="P:chemotaxis"/>
    <property type="evidence" value="ECO:0007669"/>
    <property type="project" value="UniProtKB-KW"/>
</dbReference>
<organism evidence="12 13">
    <name type="scientific">Undibacterium parvum</name>
    <dbReference type="NCBI Taxonomy" id="401471"/>
    <lineage>
        <taxon>Bacteria</taxon>
        <taxon>Pseudomonadati</taxon>
        <taxon>Pseudomonadota</taxon>
        <taxon>Betaproteobacteria</taxon>
        <taxon>Burkholderiales</taxon>
        <taxon>Oxalobacteraceae</taxon>
        <taxon>Undibacterium</taxon>
    </lineage>
</organism>
<evidence type="ECO:0000256" key="6">
    <source>
        <dbReference type="ARBA" id="ARBA00022692"/>
    </source>
</evidence>
<keyword evidence="13" id="KW-1185">Reference proteome</keyword>
<evidence type="ECO:0000256" key="5">
    <source>
        <dbReference type="ARBA" id="ARBA00022500"/>
    </source>
</evidence>
<keyword evidence="4" id="KW-1003">Cell membrane</keyword>
<dbReference type="InterPro" id="IPR005503">
    <property type="entry name" value="FliL"/>
</dbReference>
<protein>
    <recommendedName>
        <fullName evidence="10">Flagellar protein FliL</fullName>
    </recommendedName>
</protein>
<evidence type="ECO:0000313" key="13">
    <source>
        <dbReference type="Proteomes" id="UP000275663"/>
    </source>
</evidence>
<dbReference type="GO" id="GO:0071973">
    <property type="term" value="P:bacterial-type flagellum-dependent cell motility"/>
    <property type="evidence" value="ECO:0007669"/>
    <property type="project" value="InterPro"/>
</dbReference>
<evidence type="ECO:0000256" key="4">
    <source>
        <dbReference type="ARBA" id="ARBA00022475"/>
    </source>
</evidence>
<dbReference type="RefSeq" id="WP_126126447.1">
    <property type="nucleotide sequence ID" value="NZ_CP034464.1"/>
</dbReference>
<feature type="region of interest" description="Disordered" evidence="11">
    <location>
        <begin position="26"/>
        <end position="47"/>
    </location>
</feature>
<sequence>MSKPSSKGDLLTSKLDFENIDGASPAKKADFTTQQSAAKEVPDPPLEKKKSIAAAQSFTKTDAKLKNTKPVVAVKKDRLTQTIAGLVLLGLLIVSGLIYMYKDSTRNVSGLNYVTLPQIIVNMDGNVARLRVSVQIDMEDADWLKQHKKELENSFQRTIAAMNPDDLRSAKGIAETQLALKQQLNEDARSEKIQAVLITELLVQGKE</sequence>
<keyword evidence="12" id="KW-0282">Flagellum</keyword>
<keyword evidence="8 10" id="KW-1133">Transmembrane helix</keyword>
<keyword evidence="12" id="KW-0966">Cell projection</keyword>
<evidence type="ECO:0000256" key="8">
    <source>
        <dbReference type="ARBA" id="ARBA00022989"/>
    </source>
</evidence>
<reference evidence="12 13" key="1">
    <citation type="journal article" date="2011" name="Int. J. Syst. Evol. Microbiol.">
        <title>Description of Undibacterium oligocarboniphilum sp. nov., isolated from purified water, and Undibacterium pigrum strain CCUG 49012 as the type strain of Undibacterium parvum sp. nov., and emended descriptions of the genus Undibacterium and the species Undibacterium pigrum.</title>
        <authorList>
            <person name="Eder W."/>
            <person name="Wanner G."/>
            <person name="Ludwig W."/>
            <person name="Busse H.J."/>
            <person name="Ziemke-Kageler F."/>
            <person name="Lang E."/>
        </authorList>
    </citation>
    <scope>NUCLEOTIDE SEQUENCE [LARGE SCALE GENOMIC DNA]</scope>
    <source>
        <strain evidence="12 13">DSM 23061</strain>
    </source>
</reference>
<evidence type="ECO:0000256" key="2">
    <source>
        <dbReference type="ARBA" id="ARBA00004162"/>
    </source>
</evidence>
<keyword evidence="12" id="KW-0969">Cilium</keyword>
<dbReference type="GO" id="GO:0005886">
    <property type="term" value="C:plasma membrane"/>
    <property type="evidence" value="ECO:0007669"/>
    <property type="project" value="UniProtKB-SubCell"/>
</dbReference>
<evidence type="ECO:0000256" key="7">
    <source>
        <dbReference type="ARBA" id="ARBA00022779"/>
    </source>
</evidence>
<dbReference type="Proteomes" id="UP000275663">
    <property type="component" value="Chromosome"/>
</dbReference>
<keyword evidence="10" id="KW-0997">Cell inner membrane</keyword>
<keyword evidence="9 10" id="KW-0472">Membrane</keyword>
<evidence type="ECO:0000256" key="9">
    <source>
        <dbReference type="ARBA" id="ARBA00023136"/>
    </source>
</evidence>
<keyword evidence="7 10" id="KW-0283">Flagellar rotation</keyword>
<dbReference type="EMBL" id="CP034464">
    <property type="protein sequence ID" value="AZP11048.1"/>
    <property type="molecule type" value="Genomic_DNA"/>
</dbReference>
<evidence type="ECO:0000313" key="12">
    <source>
        <dbReference type="EMBL" id="AZP11048.1"/>
    </source>
</evidence>
<evidence type="ECO:0000256" key="3">
    <source>
        <dbReference type="ARBA" id="ARBA00008281"/>
    </source>
</evidence>
<comment type="subcellular location">
    <subcellularLocation>
        <location evidence="10">Cell inner membrane</location>
    </subcellularLocation>
    <subcellularLocation>
        <location evidence="2">Cell membrane</location>
        <topology evidence="2">Single-pass membrane protein</topology>
    </subcellularLocation>
</comment>
<keyword evidence="5 10" id="KW-0145">Chemotaxis</keyword>
<accession>A0A3Q9BPG1</accession>
<name>A0A3Q9BPG1_9BURK</name>
<dbReference type="AlphaFoldDB" id="A0A3Q9BPG1"/>
<evidence type="ECO:0000256" key="10">
    <source>
        <dbReference type="RuleBase" id="RU364125"/>
    </source>
</evidence>
<comment type="function">
    <text evidence="1 10">Controls the rotational direction of flagella during chemotaxis.</text>
</comment>
<dbReference type="OrthoDB" id="8777416at2"/>
<dbReference type="Pfam" id="PF03748">
    <property type="entry name" value="FliL"/>
    <property type="match status" value="1"/>
</dbReference>
<gene>
    <name evidence="12" type="ORF">EJN92_02890</name>
</gene>
<evidence type="ECO:0000256" key="11">
    <source>
        <dbReference type="SAM" id="MobiDB-lite"/>
    </source>
</evidence>
<comment type="similarity">
    <text evidence="3 10">Belongs to the FliL family.</text>
</comment>
<dbReference type="GO" id="GO:0009425">
    <property type="term" value="C:bacterial-type flagellum basal body"/>
    <property type="evidence" value="ECO:0007669"/>
    <property type="project" value="InterPro"/>
</dbReference>